<protein>
    <submittedName>
        <fullName evidence="1">Uncharacterized protein</fullName>
    </submittedName>
</protein>
<accession>A0A139HAI4</accession>
<gene>
    <name evidence="1" type="ORF">AC578_3785</name>
</gene>
<sequence>MSLAIGSEMGNRVRRPNINDKAYQPWKLFEVDITPNALLSIITTIQRASLLLPVAESVGQLKWLYLESTSRRLIDLEAFDEASRGPIGSLNLLWRTRGRALLAGLGALLAVLALATEPFTQQALTYLVKLDLVTNETATIGRTSKLVCLV</sequence>
<dbReference type="PANTHER" id="PTHR35394">
    <property type="entry name" value="DUF3176 DOMAIN-CONTAINING PROTEIN"/>
    <property type="match status" value="1"/>
</dbReference>
<name>A0A139HAI4_9PEZI</name>
<comment type="caution">
    <text evidence="1">The sequence shown here is derived from an EMBL/GenBank/DDBJ whole genome shotgun (WGS) entry which is preliminary data.</text>
</comment>
<reference evidence="1 2" key="1">
    <citation type="submission" date="2015-07" db="EMBL/GenBank/DDBJ databases">
        <title>Comparative genomics of the Sigatoka disease complex on banana suggests a link between parallel evolutionary changes in Pseudocercospora fijiensis and Pseudocercospora eumusae and increased virulence on the banana host.</title>
        <authorList>
            <person name="Chang T.-C."/>
            <person name="Salvucci A."/>
            <person name="Crous P.W."/>
            <person name="Stergiopoulos I."/>
        </authorList>
    </citation>
    <scope>NUCLEOTIDE SEQUENCE [LARGE SCALE GENOMIC DNA]</scope>
    <source>
        <strain evidence="1 2">CBS 114824</strain>
    </source>
</reference>
<keyword evidence="2" id="KW-1185">Reference proteome</keyword>
<evidence type="ECO:0000313" key="2">
    <source>
        <dbReference type="Proteomes" id="UP000070133"/>
    </source>
</evidence>
<dbReference type="InterPro" id="IPR021514">
    <property type="entry name" value="DUF3176"/>
</dbReference>
<dbReference type="OrthoDB" id="5242705at2759"/>
<proteinExistence type="predicted"/>
<dbReference type="Pfam" id="PF11374">
    <property type="entry name" value="DUF3176"/>
    <property type="match status" value="1"/>
</dbReference>
<dbReference type="STRING" id="321146.A0A139HAI4"/>
<organism evidence="1 2">
    <name type="scientific">Pseudocercospora eumusae</name>
    <dbReference type="NCBI Taxonomy" id="321146"/>
    <lineage>
        <taxon>Eukaryota</taxon>
        <taxon>Fungi</taxon>
        <taxon>Dikarya</taxon>
        <taxon>Ascomycota</taxon>
        <taxon>Pezizomycotina</taxon>
        <taxon>Dothideomycetes</taxon>
        <taxon>Dothideomycetidae</taxon>
        <taxon>Mycosphaerellales</taxon>
        <taxon>Mycosphaerellaceae</taxon>
        <taxon>Pseudocercospora</taxon>
    </lineage>
</organism>
<dbReference type="PANTHER" id="PTHR35394:SF5">
    <property type="entry name" value="DUF3176 DOMAIN-CONTAINING PROTEIN"/>
    <property type="match status" value="1"/>
</dbReference>
<dbReference type="AlphaFoldDB" id="A0A139HAI4"/>
<evidence type="ECO:0000313" key="1">
    <source>
        <dbReference type="EMBL" id="KXS99459.1"/>
    </source>
</evidence>
<dbReference type="EMBL" id="LFZN01000091">
    <property type="protein sequence ID" value="KXS99459.1"/>
    <property type="molecule type" value="Genomic_DNA"/>
</dbReference>
<dbReference type="Proteomes" id="UP000070133">
    <property type="component" value="Unassembled WGS sequence"/>
</dbReference>